<reference evidence="2 3" key="1">
    <citation type="submission" date="2023-09" db="EMBL/GenBank/DDBJ databases">
        <title>Nesidiocoris tenuis whole genome shotgun sequence.</title>
        <authorList>
            <person name="Shibata T."/>
            <person name="Shimoda M."/>
            <person name="Kobayashi T."/>
            <person name="Uehara T."/>
        </authorList>
    </citation>
    <scope>NUCLEOTIDE SEQUENCE [LARGE SCALE GENOMIC DNA]</scope>
    <source>
        <strain evidence="2 3">Japan</strain>
    </source>
</reference>
<feature type="region of interest" description="Disordered" evidence="1">
    <location>
        <begin position="1"/>
        <end position="22"/>
    </location>
</feature>
<organism evidence="2 3">
    <name type="scientific">Nesidiocoris tenuis</name>
    <dbReference type="NCBI Taxonomy" id="355587"/>
    <lineage>
        <taxon>Eukaryota</taxon>
        <taxon>Metazoa</taxon>
        <taxon>Ecdysozoa</taxon>
        <taxon>Arthropoda</taxon>
        <taxon>Hexapoda</taxon>
        <taxon>Insecta</taxon>
        <taxon>Pterygota</taxon>
        <taxon>Neoptera</taxon>
        <taxon>Paraneoptera</taxon>
        <taxon>Hemiptera</taxon>
        <taxon>Heteroptera</taxon>
        <taxon>Panheteroptera</taxon>
        <taxon>Cimicomorpha</taxon>
        <taxon>Miridae</taxon>
        <taxon>Dicyphina</taxon>
        <taxon>Nesidiocoris</taxon>
    </lineage>
</organism>
<evidence type="ECO:0000256" key="1">
    <source>
        <dbReference type="SAM" id="MobiDB-lite"/>
    </source>
</evidence>
<protein>
    <submittedName>
        <fullName evidence="2">Uncharacterized protein</fullName>
    </submittedName>
</protein>
<gene>
    <name evidence="2" type="ORF">NTJ_02140</name>
</gene>
<sequence length="122" mass="13629">MSLSHHKKPAAPPLVPRPAGRHPPPGPRPLYIALYVCDCPCALPSLCVSACSPYVLIDAPPPPLPPMSPYSRRIGPVFTRPIPAIPRFTFPINGEKREKFRLEKKFQLDETNYRYIVKSGKT</sequence>
<feature type="compositionally biased region" description="Pro residues" evidence="1">
    <location>
        <begin position="10"/>
        <end position="22"/>
    </location>
</feature>
<evidence type="ECO:0000313" key="2">
    <source>
        <dbReference type="EMBL" id="BES89332.1"/>
    </source>
</evidence>
<evidence type="ECO:0000313" key="3">
    <source>
        <dbReference type="Proteomes" id="UP001307889"/>
    </source>
</evidence>
<dbReference type="Proteomes" id="UP001307889">
    <property type="component" value="Chromosome 1"/>
</dbReference>
<accession>A0ABN7AG77</accession>
<keyword evidence="3" id="KW-1185">Reference proteome</keyword>
<proteinExistence type="predicted"/>
<dbReference type="EMBL" id="AP028909">
    <property type="protein sequence ID" value="BES89332.1"/>
    <property type="molecule type" value="Genomic_DNA"/>
</dbReference>
<name>A0ABN7AG77_9HEMI</name>